<dbReference type="AlphaFoldDB" id="A0A379B0R9"/>
<reference evidence="1" key="1">
    <citation type="submission" date="2018-06" db="EMBL/GenBank/DDBJ databases">
        <authorList>
            <consortium name="Pathogen Informatics"/>
            <person name="Doyle S."/>
        </authorList>
    </citation>
    <scope>NUCLEOTIDE SEQUENCE [LARGE SCALE GENOMIC DNA]</scope>
    <source>
        <strain evidence="1">NCTC11421</strain>
    </source>
</reference>
<name>A0A379B0R9_NEIGO</name>
<accession>A0A379B0R9</accession>
<proteinExistence type="predicted"/>
<dbReference type="EMBL" id="UGRI01000002">
    <property type="protein sequence ID" value="SUB32225.1"/>
    <property type="molecule type" value="Genomic_DNA"/>
</dbReference>
<gene>
    <name evidence="1" type="ORF">NCTC11421_03660</name>
</gene>
<protein>
    <submittedName>
        <fullName evidence="1">Uncharacterized protein</fullName>
    </submittedName>
</protein>
<organism evidence="1">
    <name type="scientific">Neisseria gonorrhoeae</name>
    <dbReference type="NCBI Taxonomy" id="485"/>
    <lineage>
        <taxon>Bacteria</taxon>
        <taxon>Pseudomonadati</taxon>
        <taxon>Pseudomonadota</taxon>
        <taxon>Betaproteobacteria</taxon>
        <taxon>Neisseriales</taxon>
        <taxon>Neisseriaceae</taxon>
        <taxon>Neisseria</taxon>
    </lineage>
</organism>
<sequence length="51" mass="5943">MKDIVYSLWEVKIIVQTGRETCSADYFFSVPIAPLAIFAENQYFIFNSFTQ</sequence>
<evidence type="ECO:0000313" key="1">
    <source>
        <dbReference type="EMBL" id="SUB32225.1"/>
    </source>
</evidence>